<accession>A0ABN3E1Q5</accession>
<name>A0ABN3E1Q5_9MICO</name>
<keyword evidence="2" id="KW-1185">Reference proteome</keyword>
<dbReference type="Proteomes" id="UP001500929">
    <property type="component" value="Unassembled WGS sequence"/>
</dbReference>
<proteinExistence type="predicted"/>
<sequence>MPTTPPWVFPGGKAGHHITHSYLLTQIRELGLNPLATRNRALDDLVTAMPAPLVAELFAYSYQGTTKHANENAVEFARYTAARQEFR</sequence>
<dbReference type="EMBL" id="BAAAQY010000012">
    <property type="protein sequence ID" value="GAA2246443.1"/>
    <property type="molecule type" value="Genomic_DNA"/>
</dbReference>
<reference evidence="1 2" key="1">
    <citation type="journal article" date="2019" name="Int. J. Syst. Evol. Microbiol.">
        <title>The Global Catalogue of Microorganisms (GCM) 10K type strain sequencing project: providing services to taxonomists for standard genome sequencing and annotation.</title>
        <authorList>
            <consortium name="The Broad Institute Genomics Platform"/>
            <consortium name="The Broad Institute Genome Sequencing Center for Infectious Disease"/>
            <person name="Wu L."/>
            <person name="Ma J."/>
        </authorList>
    </citation>
    <scope>NUCLEOTIDE SEQUENCE [LARGE SCALE GENOMIC DNA]</scope>
    <source>
        <strain evidence="1 2">JCM 16117</strain>
    </source>
</reference>
<protein>
    <submittedName>
        <fullName evidence="1">Uncharacterized protein</fullName>
    </submittedName>
</protein>
<evidence type="ECO:0000313" key="1">
    <source>
        <dbReference type="EMBL" id="GAA2246443.1"/>
    </source>
</evidence>
<dbReference type="RefSeq" id="WP_259480820.1">
    <property type="nucleotide sequence ID" value="NZ_BAAAQY010000012.1"/>
</dbReference>
<evidence type="ECO:0000313" key="2">
    <source>
        <dbReference type="Proteomes" id="UP001500929"/>
    </source>
</evidence>
<comment type="caution">
    <text evidence="1">The sequence shown here is derived from an EMBL/GenBank/DDBJ whole genome shotgun (WGS) entry which is preliminary data.</text>
</comment>
<gene>
    <name evidence="1" type="ORF">GCM10009851_34890</name>
</gene>
<organism evidence="1 2">
    <name type="scientific">Herbiconiux moechotypicola</name>
    <dbReference type="NCBI Taxonomy" id="637393"/>
    <lineage>
        <taxon>Bacteria</taxon>
        <taxon>Bacillati</taxon>
        <taxon>Actinomycetota</taxon>
        <taxon>Actinomycetes</taxon>
        <taxon>Micrococcales</taxon>
        <taxon>Microbacteriaceae</taxon>
        <taxon>Herbiconiux</taxon>
    </lineage>
</organism>